<dbReference type="eggNOG" id="KOG2517">
    <property type="taxonomic scope" value="Eukaryota"/>
</dbReference>
<reference evidence="5 8" key="1">
    <citation type="journal article" date="2015" name="Sci. Rep.">
        <title>The genome of Leishmania panamensis: insights into genomics of the L. (Viannia) subgenus.</title>
        <authorList>
            <person name="Llanes A."/>
            <person name="Restrepo C.M."/>
            <person name="Vecchio G.D."/>
            <person name="Anguizola F.J."/>
            <person name="Lleonart R."/>
        </authorList>
    </citation>
    <scope>NUCLEOTIDE SEQUENCE [LARGE SCALE GENOMIC DNA]</scope>
    <source>
        <strain evidence="5 8">MHOM/PA/94/PSC-1</strain>
    </source>
</reference>
<sequence>MGRPSTVPPPPSQRLARTRCRMSRTPNRGGGGINSTMNELKKRQDMRSVRAIGLSGHTHGTTLLHRSYNVLRLCILRCGGRCYRECEGLGRAVLKSRGITGNLMMPGFTAGKRLWVKKHKPEIVVKGGQGATPEGLRPLLHNGRLCLRGVRFLWHHVDGHR</sequence>
<evidence type="ECO:0000256" key="1">
    <source>
        <dbReference type="ARBA" id="ARBA00022679"/>
    </source>
</evidence>
<dbReference type="VEuPathDB" id="TriTrypDB:LPMP_350250"/>
<dbReference type="InterPro" id="IPR018484">
    <property type="entry name" value="FGGY_N"/>
</dbReference>
<dbReference type="EMBL" id="CP009404">
    <property type="protein sequence ID" value="AIO02165.1"/>
    <property type="molecule type" value="Genomic_DNA"/>
</dbReference>
<keyword evidence="2 5" id="KW-0418">Kinase</keyword>
<keyword evidence="8" id="KW-1185">Reference proteome</keyword>
<dbReference type="SUPFAM" id="SSF53067">
    <property type="entry name" value="Actin-like ATPase domain"/>
    <property type="match status" value="1"/>
</dbReference>
<reference evidence="6" key="2">
    <citation type="journal article" date="2016" name="PLoS Negl. Trop. Dis.">
        <title>The Dynamics of Lateral Gene Transfer in Genus Leishmania - A Route for Adaptation and Species Diversification.</title>
        <authorList>
            <person name="Vikeved E."/>
            <person name="Backlund A."/>
            <person name="Alsmark C."/>
        </authorList>
    </citation>
    <scope>NUCLEOTIDE SEQUENCE</scope>
    <source>
        <strain evidence="7">L967/96</strain>
        <strain evidence="6">MHOM/PA/71/LS94</strain>
    </source>
</reference>
<organism evidence="5 8">
    <name type="scientific">Leishmania panamensis</name>
    <dbReference type="NCBI Taxonomy" id="5679"/>
    <lineage>
        <taxon>Eukaryota</taxon>
        <taxon>Discoba</taxon>
        <taxon>Euglenozoa</taxon>
        <taxon>Kinetoplastea</taxon>
        <taxon>Metakinetoplastina</taxon>
        <taxon>Trypanosomatida</taxon>
        <taxon>Trypanosomatidae</taxon>
        <taxon>Leishmaniinae</taxon>
        <taxon>Leishmania</taxon>
        <taxon>Leishmania guyanensis species complex</taxon>
    </lineage>
</organism>
<dbReference type="PANTHER" id="PTHR43095:SF6">
    <property type="entry name" value="XYLULOSE KINASE"/>
    <property type="match status" value="1"/>
</dbReference>
<dbReference type="EMBL" id="KM411858">
    <property type="protein sequence ID" value="AKK31303.1"/>
    <property type="molecule type" value="Genomic_DNA"/>
</dbReference>
<protein>
    <submittedName>
        <fullName evidence="6">Putative xylulokinase</fullName>
    </submittedName>
    <submittedName>
        <fullName evidence="5">Xylulokinase, putative</fullName>
        <ecNumber evidence="5">2.7.1.17</ecNumber>
    </submittedName>
</protein>
<dbReference type="GO" id="GO:0004856">
    <property type="term" value="F:D-xylulokinase activity"/>
    <property type="evidence" value="ECO:0007669"/>
    <property type="project" value="UniProtKB-EC"/>
</dbReference>
<dbReference type="PANTHER" id="PTHR43095">
    <property type="entry name" value="SUGAR KINASE"/>
    <property type="match status" value="1"/>
</dbReference>
<dbReference type="EC" id="2.7.1.17" evidence="5"/>
<evidence type="ECO:0000313" key="8">
    <source>
        <dbReference type="Proteomes" id="UP000063063"/>
    </source>
</evidence>
<dbReference type="InterPro" id="IPR043129">
    <property type="entry name" value="ATPase_NBD"/>
</dbReference>
<feature type="compositionally biased region" description="Pro residues" evidence="3">
    <location>
        <begin position="1"/>
        <end position="12"/>
    </location>
</feature>
<dbReference type="Proteomes" id="UP000063063">
    <property type="component" value="Chromosome 35"/>
</dbReference>
<dbReference type="RefSeq" id="XP_010702965.1">
    <property type="nucleotide sequence ID" value="XM_010704663.1"/>
</dbReference>
<accession>A0A088S3P7</accession>
<evidence type="ECO:0000256" key="2">
    <source>
        <dbReference type="ARBA" id="ARBA00022777"/>
    </source>
</evidence>
<evidence type="ECO:0000313" key="5">
    <source>
        <dbReference type="EMBL" id="AIO02165.1"/>
    </source>
</evidence>
<dbReference type="KEGG" id="lpan:LPMP_350250"/>
<dbReference type="OrthoDB" id="1728974at2759"/>
<feature type="domain" description="Carbohydrate kinase FGGY N-terminal" evidence="4">
    <location>
        <begin position="36"/>
        <end position="124"/>
    </location>
</feature>
<evidence type="ECO:0000259" key="4">
    <source>
        <dbReference type="Pfam" id="PF00370"/>
    </source>
</evidence>
<dbReference type="Pfam" id="PF00370">
    <property type="entry name" value="FGGY_N"/>
    <property type="match status" value="1"/>
</dbReference>
<proteinExistence type="predicted"/>
<dbReference type="Gene3D" id="3.30.420.40">
    <property type="match status" value="1"/>
</dbReference>
<keyword evidence="1 5" id="KW-0808">Transferase</keyword>
<dbReference type="EMBL" id="KM411857">
    <property type="protein sequence ID" value="AKK31302.1"/>
    <property type="molecule type" value="Genomic_DNA"/>
</dbReference>
<evidence type="ECO:0000313" key="6">
    <source>
        <dbReference type="EMBL" id="AKK31302.1"/>
    </source>
</evidence>
<dbReference type="InterPro" id="IPR050406">
    <property type="entry name" value="FGGY_Carb_Kinase"/>
</dbReference>
<dbReference type="AlphaFoldDB" id="A0A088S3P7"/>
<evidence type="ECO:0000313" key="7">
    <source>
        <dbReference type="EMBL" id="AKK31303.1"/>
    </source>
</evidence>
<evidence type="ECO:0000256" key="3">
    <source>
        <dbReference type="SAM" id="MobiDB-lite"/>
    </source>
</evidence>
<feature type="region of interest" description="Disordered" evidence="3">
    <location>
        <begin position="1"/>
        <end position="39"/>
    </location>
</feature>
<dbReference type="GeneID" id="22579054"/>
<name>A0A088S3P7_LEIPA</name>
<gene>
    <name evidence="5" type="ORF">LPMP_350250</name>
</gene>